<dbReference type="GO" id="GO:0000166">
    <property type="term" value="F:nucleotide binding"/>
    <property type="evidence" value="ECO:0007669"/>
    <property type="project" value="InterPro"/>
</dbReference>
<evidence type="ECO:0000256" key="2">
    <source>
        <dbReference type="ARBA" id="ARBA00022842"/>
    </source>
</evidence>
<evidence type="ECO:0000256" key="1">
    <source>
        <dbReference type="ARBA" id="ARBA00004127"/>
    </source>
</evidence>
<organism evidence="3 4">
    <name type="scientific">Reticulomyxa filosa</name>
    <dbReference type="NCBI Taxonomy" id="46433"/>
    <lineage>
        <taxon>Eukaryota</taxon>
        <taxon>Sar</taxon>
        <taxon>Rhizaria</taxon>
        <taxon>Retaria</taxon>
        <taxon>Foraminifera</taxon>
        <taxon>Monothalamids</taxon>
        <taxon>Reticulomyxidae</taxon>
        <taxon>Reticulomyxa</taxon>
    </lineage>
</organism>
<dbReference type="OrthoDB" id="3352408at2759"/>
<keyword evidence="2" id="KW-0460">Magnesium</keyword>
<protein>
    <submittedName>
        <fullName evidence="3">Calcium-transporting ATPase/ calmodulin binding protein</fullName>
    </submittedName>
</protein>
<dbReference type="Gene3D" id="3.40.1110.10">
    <property type="entry name" value="Calcium-transporting ATPase, cytoplasmic domain N"/>
    <property type="match status" value="1"/>
</dbReference>
<keyword evidence="4" id="KW-1185">Reference proteome</keyword>
<dbReference type="PANTHER" id="PTHR24093">
    <property type="entry name" value="CATION TRANSPORTING ATPASE"/>
    <property type="match status" value="1"/>
</dbReference>
<dbReference type="AlphaFoldDB" id="X6MIS4"/>
<evidence type="ECO:0000313" key="4">
    <source>
        <dbReference type="Proteomes" id="UP000023152"/>
    </source>
</evidence>
<dbReference type="Proteomes" id="UP000023152">
    <property type="component" value="Unassembled WGS sequence"/>
</dbReference>
<feature type="non-terminal residue" evidence="3">
    <location>
        <position position="109"/>
    </location>
</feature>
<dbReference type="GO" id="GO:0005886">
    <property type="term" value="C:plasma membrane"/>
    <property type="evidence" value="ECO:0007669"/>
    <property type="project" value="TreeGrafter"/>
</dbReference>
<reference evidence="3 4" key="1">
    <citation type="journal article" date="2013" name="Curr. Biol.">
        <title>The Genome of the Foraminiferan Reticulomyxa filosa.</title>
        <authorList>
            <person name="Glockner G."/>
            <person name="Hulsmann N."/>
            <person name="Schleicher M."/>
            <person name="Noegel A.A."/>
            <person name="Eichinger L."/>
            <person name="Gallinger C."/>
            <person name="Pawlowski J."/>
            <person name="Sierra R."/>
            <person name="Euteneuer U."/>
            <person name="Pillet L."/>
            <person name="Moustafa A."/>
            <person name="Platzer M."/>
            <person name="Groth M."/>
            <person name="Szafranski K."/>
            <person name="Schliwa M."/>
        </authorList>
    </citation>
    <scope>NUCLEOTIDE SEQUENCE [LARGE SCALE GENOMIC DNA]</scope>
</reference>
<dbReference type="GO" id="GO:0005388">
    <property type="term" value="F:P-type calcium transporter activity"/>
    <property type="evidence" value="ECO:0007669"/>
    <property type="project" value="TreeGrafter"/>
</dbReference>
<comment type="subcellular location">
    <subcellularLocation>
        <location evidence="1">Endomembrane system</location>
        <topology evidence="1">Multi-pass membrane protein</topology>
    </subcellularLocation>
</comment>
<evidence type="ECO:0000313" key="3">
    <source>
        <dbReference type="EMBL" id="ETO13571.1"/>
    </source>
</evidence>
<feature type="non-terminal residue" evidence="3">
    <location>
        <position position="1"/>
    </location>
</feature>
<proteinExistence type="predicted"/>
<dbReference type="InterPro" id="IPR023299">
    <property type="entry name" value="ATPase_P-typ_cyto_dom_N"/>
</dbReference>
<dbReference type="EMBL" id="ASPP01020526">
    <property type="protein sequence ID" value="ETO13571.1"/>
    <property type="molecule type" value="Genomic_DNA"/>
</dbReference>
<dbReference type="Pfam" id="PF13246">
    <property type="entry name" value="Cation_ATPase"/>
    <property type="match status" value="1"/>
</dbReference>
<dbReference type="PANTHER" id="PTHR24093:SF369">
    <property type="entry name" value="CALCIUM-TRANSPORTING ATPASE"/>
    <property type="match status" value="1"/>
</dbReference>
<accession>X6MIS4</accession>
<dbReference type="SUPFAM" id="SSF81660">
    <property type="entry name" value="Metal cation-transporting ATPase, ATP-binding domain N"/>
    <property type="match status" value="1"/>
</dbReference>
<dbReference type="GO" id="GO:0012505">
    <property type="term" value="C:endomembrane system"/>
    <property type="evidence" value="ECO:0007669"/>
    <property type="project" value="UniProtKB-SubCell"/>
</dbReference>
<name>X6MIS4_RETFI</name>
<sequence length="109" mass="12746">YTYKIKKKKKKLRLFYDTTKLDNDNDDEKKDKRKLIGANETECALLQWVIDAGAVNFEEIRKEYPVIKTFPFNGSFRASGILVKGKQEEEYLLFMKGAPEDVLQSCTHY</sequence>
<comment type="caution">
    <text evidence="3">The sequence shown here is derived from an EMBL/GenBank/DDBJ whole genome shotgun (WGS) entry which is preliminary data.</text>
</comment>
<gene>
    <name evidence="3" type="ORF">RFI_23797</name>
</gene>